<sequence length="257" mass="29771">MNLLKYEIMLDECNFVKRYKRFFVDVKTKENDILTVHCANSGSMKSCLVDGSQAYILDSKNPSRKLRYSLELLKLEDGLACLNTSRANQFIEKLLFNTIGQKEQNNFIEALFPYEKFQFWNQFKREAVFTKETRFDFCLSSSTSAKKCWIEVKSVSLKLENNVWAFPDAVTERGQKHLKELIHAKKSGDESWLFFVLMRGNNISEEILKNGFRAAHEIDPTYSLLLEEAKKEGVNIALVIPSISTEGFSLRKFFLIN</sequence>
<dbReference type="PANTHER" id="PTHR30545:SF2">
    <property type="entry name" value="SUGAR FERMENTATION STIMULATION PROTEIN A"/>
    <property type="match status" value="1"/>
</dbReference>
<dbReference type="EMBL" id="WFLM01000003">
    <property type="protein sequence ID" value="KAB8038657.1"/>
    <property type="molecule type" value="Genomic_DNA"/>
</dbReference>
<dbReference type="InterPro" id="IPR041465">
    <property type="entry name" value="SfsA_N"/>
</dbReference>
<reference evidence="4 5" key="1">
    <citation type="submission" date="2019-10" db="EMBL/GenBank/DDBJ databases">
        <title>New species of Slilvanegrellaceae.</title>
        <authorList>
            <person name="Pitt A."/>
            <person name="Hahn M.W."/>
        </authorList>
    </citation>
    <scope>NUCLEOTIDE SEQUENCE [LARGE SCALE GENOMIC DNA]</scope>
    <source>
        <strain evidence="4 5">SP-Ram-0.45-NSY-1</strain>
    </source>
</reference>
<proteinExistence type="inferred from homology"/>
<feature type="domain" description="SfsA N-terminal OB" evidence="3">
    <location>
        <begin position="16"/>
        <end position="81"/>
    </location>
</feature>
<dbReference type="Pfam" id="PF03749">
    <property type="entry name" value="SfsA"/>
    <property type="match status" value="1"/>
</dbReference>
<keyword evidence="5" id="KW-1185">Reference proteome</keyword>
<organism evidence="4 5">
    <name type="scientific">Silvanigrella paludirubra</name>
    <dbReference type="NCBI Taxonomy" id="2499159"/>
    <lineage>
        <taxon>Bacteria</taxon>
        <taxon>Pseudomonadati</taxon>
        <taxon>Bdellovibrionota</taxon>
        <taxon>Oligoflexia</taxon>
        <taxon>Silvanigrellales</taxon>
        <taxon>Silvanigrellaceae</taxon>
        <taxon>Silvanigrella</taxon>
    </lineage>
</organism>
<dbReference type="PANTHER" id="PTHR30545">
    <property type="entry name" value="SUGAR FERMENTATION STIMULATION PROTEIN A"/>
    <property type="match status" value="1"/>
</dbReference>
<evidence type="ECO:0000313" key="5">
    <source>
        <dbReference type="Proteomes" id="UP000437748"/>
    </source>
</evidence>
<accession>A0A6N6VRA2</accession>
<dbReference type="Pfam" id="PF17746">
    <property type="entry name" value="SfsA_N"/>
    <property type="match status" value="1"/>
</dbReference>
<dbReference type="Proteomes" id="UP000437748">
    <property type="component" value="Unassembled WGS sequence"/>
</dbReference>
<evidence type="ECO:0000256" key="1">
    <source>
        <dbReference type="HAMAP-Rule" id="MF_00095"/>
    </source>
</evidence>
<comment type="similarity">
    <text evidence="1">Belongs to the SfsA family.</text>
</comment>
<name>A0A6N6VRA2_9BACT</name>
<gene>
    <name evidence="1 4" type="primary">sfsA</name>
    <name evidence="4" type="ORF">GCL60_07280</name>
</gene>
<comment type="caution">
    <text evidence="4">The sequence shown here is derived from an EMBL/GenBank/DDBJ whole genome shotgun (WGS) entry which is preliminary data.</text>
</comment>
<dbReference type="CDD" id="cd22359">
    <property type="entry name" value="SfsA-like_bacterial"/>
    <property type="match status" value="1"/>
</dbReference>
<dbReference type="RefSeq" id="WP_153419851.1">
    <property type="nucleotide sequence ID" value="NZ_WFLM01000003.1"/>
</dbReference>
<evidence type="ECO:0000313" key="4">
    <source>
        <dbReference type="EMBL" id="KAB8038657.1"/>
    </source>
</evidence>
<dbReference type="OrthoDB" id="5296903at2"/>
<dbReference type="AlphaFoldDB" id="A0A6N6VRA2"/>
<dbReference type="GO" id="GO:0003677">
    <property type="term" value="F:DNA binding"/>
    <property type="evidence" value="ECO:0007669"/>
    <property type="project" value="InterPro"/>
</dbReference>
<dbReference type="InterPro" id="IPR040452">
    <property type="entry name" value="SfsA_C"/>
</dbReference>
<evidence type="ECO:0000259" key="3">
    <source>
        <dbReference type="Pfam" id="PF17746"/>
    </source>
</evidence>
<protein>
    <recommendedName>
        <fullName evidence="1">Sugar fermentation stimulation protein homolog</fullName>
    </recommendedName>
</protein>
<dbReference type="NCBIfam" id="TIGR00230">
    <property type="entry name" value="sfsA"/>
    <property type="match status" value="1"/>
</dbReference>
<dbReference type="HAMAP" id="MF_00095">
    <property type="entry name" value="SfsA"/>
    <property type="match status" value="1"/>
</dbReference>
<feature type="domain" description="Sugar fermentation stimulation protein C-terminal" evidence="2">
    <location>
        <begin position="115"/>
        <end position="242"/>
    </location>
</feature>
<evidence type="ECO:0000259" key="2">
    <source>
        <dbReference type="Pfam" id="PF03749"/>
    </source>
</evidence>
<dbReference type="InterPro" id="IPR005224">
    <property type="entry name" value="SfsA"/>
</dbReference>
<dbReference type="Gene3D" id="3.40.1350.60">
    <property type="match status" value="1"/>
</dbReference>
<dbReference type="Gene3D" id="2.40.50.580">
    <property type="match status" value="1"/>
</dbReference>